<dbReference type="Pfam" id="PF01610">
    <property type="entry name" value="DDE_Tnp_ISL3"/>
    <property type="match status" value="1"/>
</dbReference>
<feature type="non-terminal residue" evidence="2">
    <location>
        <position position="1"/>
    </location>
</feature>
<dbReference type="PANTHER" id="PTHR33498">
    <property type="entry name" value="TRANSPOSASE FOR INSERTION SEQUENCE ELEMENT IS1557"/>
    <property type="match status" value="1"/>
</dbReference>
<name>X0X6Q9_9ZZZZ</name>
<dbReference type="InterPro" id="IPR002560">
    <property type="entry name" value="Transposase_DDE"/>
</dbReference>
<feature type="domain" description="Transposase IS204/IS1001/IS1096/IS1165 DDE" evidence="1">
    <location>
        <begin position="2"/>
        <end position="73"/>
    </location>
</feature>
<dbReference type="PANTHER" id="PTHR33498:SF1">
    <property type="entry name" value="TRANSPOSASE FOR INSERTION SEQUENCE ELEMENT IS1557"/>
    <property type="match status" value="1"/>
</dbReference>
<evidence type="ECO:0000259" key="1">
    <source>
        <dbReference type="Pfam" id="PF01610"/>
    </source>
</evidence>
<comment type="caution">
    <text evidence="2">The sequence shown here is derived from an EMBL/GenBank/DDBJ whole genome shotgun (WGS) entry which is preliminary data.</text>
</comment>
<reference evidence="2" key="1">
    <citation type="journal article" date="2014" name="Front. Microbiol.">
        <title>High frequency of phylogenetically diverse reductive dehalogenase-homologous genes in deep subseafloor sedimentary metagenomes.</title>
        <authorList>
            <person name="Kawai M."/>
            <person name="Futagami T."/>
            <person name="Toyoda A."/>
            <person name="Takaki Y."/>
            <person name="Nishi S."/>
            <person name="Hori S."/>
            <person name="Arai W."/>
            <person name="Tsubouchi T."/>
            <person name="Morono Y."/>
            <person name="Uchiyama I."/>
            <person name="Ito T."/>
            <person name="Fujiyama A."/>
            <person name="Inagaki F."/>
            <person name="Takami H."/>
        </authorList>
    </citation>
    <scope>NUCLEOTIDE SEQUENCE</scope>
    <source>
        <strain evidence="2">Expedition CK06-06</strain>
    </source>
</reference>
<dbReference type="InterPro" id="IPR047951">
    <property type="entry name" value="Transpos_ISL3"/>
</dbReference>
<gene>
    <name evidence="2" type="ORF">S01H1_66491</name>
</gene>
<protein>
    <recommendedName>
        <fullName evidence="1">Transposase IS204/IS1001/IS1096/IS1165 DDE domain-containing protein</fullName>
    </recommendedName>
</protein>
<proteinExistence type="predicted"/>
<dbReference type="AlphaFoldDB" id="X0X6Q9"/>
<evidence type="ECO:0000313" key="2">
    <source>
        <dbReference type="EMBL" id="GAG31067.1"/>
    </source>
</evidence>
<sequence>RKANNKIDEWIAKVEASKLSCFNQFIITLKKYRSEIIAYFKGRHTSGFVEGFNNKVKVLKRRCYGIFDEKSLFRRLFLDCCGYDVFLCQQGMPAF</sequence>
<dbReference type="EMBL" id="BARS01043970">
    <property type="protein sequence ID" value="GAG31067.1"/>
    <property type="molecule type" value="Genomic_DNA"/>
</dbReference>
<organism evidence="2">
    <name type="scientific">marine sediment metagenome</name>
    <dbReference type="NCBI Taxonomy" id="412755"/>
    <lineage>
        <taxon>unclassified sequences</taxon>
        <taxon>metagenomes</taxon>
        <taxon>ecological metagenomes</taxon>
    </lineage>
</organism>
<accession>X0X6Q9</accession>